<evidence type="ECO:0000313" key="2">
    <source>
        <dbReference type="EMBL" id="KAK6334570.1"/>
    </source>
</evidence>
<feature type="compositionally biased region" description="Basic and acidic residues" evidence="1">
    <location>
        <begin position="51"/>
        <end position="69"/>
    </location>
</feature>
<feature type="region of interest" description="Disordered" evidence="1">
    <location>
        <begin position="161"/>
        <end position="190"/>
    </location>
</feature>
<accession>A0AAV9U7K8</accession>
<feature type="region of interest" description="Disordered" evidence="1">
    <location>
        <begin position="49"/>
        <end position="73"/>
    </location>
</feature>
<evidence type="ECO:0000256" key="1">
    <source>
        <dbReference type="SAM" id="MobiDB-lite"/>
    </source>
</evidence>
<reference evidence="2 3" key="1">
    <citation type="submission" date="2019-10" db="EMBL/GenBank/DDBJ databases">
        <authorList>
            <person name="Palmer J.M."/>
        </authorList>
    </citation>
    <scope>NUCLEOTIDE SEQUENCE [LARGE SCALE GENOMIC DNA]</scope>
    <source>
        <strain evidence="2 3">TWF730</strain>
    </source>
</reference>
<gene>
    <name evidence="2" type="ORF">TWF730_003784</name>
</gene>
<sequence>MAPQSSLALPMNDSGLGGFSIEELEDIFNSDGFEELAAATNGKLQFAIAEDSAKEPASRTNDRGFEESLRAMAPNTQEVDALFDDDEFDRLVDQEAKIPGVNAQYPRKPVTGEKMDEHATTTASKCTSDGVVKLEKTNGPVVPGKTIENAVTIVSECASGNSVKSEETGEHGIEREETAEPATGLDEPTSTPAQLTPLEFLASDVFLDLAQKHGLCRDDFVTFTAALKNFAIPQNSASKRKPRKSATAAPPKRLHSPKQTILEQVCKQGNGSPRLAGGRQPYGVDDPQIESSRAGERRSYKKGFTTGDKRSFKKASTAGKQPARR</sequence>
<dbReference type="Proteomes" id="UP001373714">
    <property type="component" value="Unassembled WGS sequence"/>
</dbReference>
<keyword evidence="3" id="KW-1185">Reference proteome</keyword>
<feature type="compositionally biased region" description="Polar residues" evidence="1">
    <location>
        <begin position="257"/>
        <end position="271"/>
    </location>
</feature>
<proteinExistence type="predicted"/>
<organism evidence="2 3">
    <name type="scientific">Orbilia blumenaviensis</name>
    <dbReference type="NCBI Taxonomy" id="1796055"/>
    <lineage>
        <taxon>Eukaryota</taxon>
        <taxon>Fungi</taxon>
        <taxon>Dikarya</taxon>
        <taxon>Ascomycota</taxon>
        <taxon>Pezizomycotina</taxon>
        <taxon>Orbiliomycetes</taxon>
        <taxon>Orbiliales</taxon>
        <taxon>Orbiliaceae</taxon>
        <taxon>Orbilia</taxon>
    </lineage>
</organism>
<dbReference type="EMBL" id="JAVHNS010000015">
    <property type="protein sequence ID" value="KAK6334570.1"/>
    <property type="molecule type" value="Genomic_DNA"/>
</dbReference>
<evidence type="ECO:0000313" key="3">
    <source>
        <dbReference type="Proteomes" id="UP001373714"/>
    </source>
</evidence>
<comment type="caution">
    <text evidence="2">The sequence shown here is derived from an EMBL/GenBank/DDBJ whole genome shotgun (WGS) entry which is preliminary data.</text>
</comment>
<dbReference type="AlphaFoldDB" id="A0AAV9U7K8"/>
<feature type="compositionally biased region" description="Basic and acidic residues" evidence="1">
    <location>
        <begin position="164"/>
        <end position="178"/>
    </location>
</feature>
<name>A0AAV9U7K8_9PEZI</name>
<feature type="region of interest" description="Disordered" evidence="1">
    <location>
        <begin position="234"/>
        <end position="325"/>
    </location>
</feature>
<protein>
    <submittedName>
        <fullName evidence="2">Uncharacterized protein</fullName>
    </submittedName>
</protein>